<dbReference type="InterPro" id="IPR029787">
    <property type="entry name" value="Nucleotide_cyclase"/>
</dbReference>
<dbReference type="FunFam" id="3.30.70.270:FF:000001">
    <property type="entry name" value="Diguanylate cyclase domain protein"/>
    <property type="match status" value="1"/>
</dbReference>
<dbReference type="SUPFAM" id="SSF55073">
    <property type="entry name" value="Nucleotide cyclase"/>
    <property type="match status" value="1"/>
</dbReference>
<evidence type="ECO:0000259" key="9">
    <source>
        <dbReference type="PROSITE" id="PS50112"/>
    </source>
</evidence>
<dbReference type="InterPro" id="IPR001610">
    <property type="entry name" value="PAC"/>
</dbReference>
<dbReference type="Pfam" id="PF08447">
    <property type="entry name" value="PAS_3"/>
    <property type="match status" value="1"/>
</dbReference>
<dbReference type="InterPro" id="IPR043128">
    <property type="entry name" value="Rev_trsase/Diguanyl_cyclase"/>
</dbReference>
<name>A0A4Y5YD98_9GAMM</name>
<evidence type="ECO:0000256" key="7">
    <source>
        <dbReference type="SAM" id="Coils"/>
    </source>
</evidence>
<protein>
    <submittedName>
        <fullName evidence="13">EAL domain-containing protein</fullName>
    </submittedName>
</protein>
<feature type="transmembrane region" description="Helical" evidence="8">
    <location>
        <begin position="69"/>
        <end position="95"/>
    </location>
</feature>
<dbReference type="NCBIfam" id="TIGR00254">
    <property type="entry name" value="GGDEF"/>
    <property type="match status" value="1"/>
</dbReference>
<feature type="domain" description="PAS" evidence="9">
    <location>
        <begin position="455"/>
        <end position="509"/>
    </location>
</feature>
<dbReference type="EMBL" id="CP041036">
    <property type="protein sequence ID" value="QDE30523.1"/>
    <property type="molecule type" value="Genomic_DNA"/>
</dbReference>
<dbReference type="GO" id="GO:0005886">
    <property type="term" value="C:plasma membrane"/>
    <property type="evidence" value="ECO:0007669"/>
    <property type="project" value="UniProtKB-SubCell"/>
</dbReference>
<evidence type="ECO:0000256" key="4">
    <source>
        <dbReference type="ARBA" id="ARBA00022692"/>
    </source>
</evidence>
<organism evidence="13 14">
    <name type="scientific">Shewanella polaris</name>
    <dbReference type="NCBI Taxonomy" id="2588449"/>
    <lineage>
        <taxon>Bacteria</taxon>
        <taxon>Pseudomonadati</taxon>
        <taxon>Pseudomonadota</taxon>
        <taxon>Gammaproteobacteria</taxon>
        <taxon>Alteromonadales</taxon>
        <taxon>Shewanellaceae</taxon>
        <taxon>Shewanella</taxon>
    </lineage>
</organism>
<feature type="domain" description="EAL" evidence="11">
    <location>
        <begin position="877"/>
        <end position="1131"/>
    </location>
</feature>
<keyword evidence="7" id="KW-0175">Coiled coil</keyword>
<evidence type="ECO:0000256" key="6">
    <source>
        <dbReference type="ARBA" id="ARBA00023136"/>
    </source>
</evidence>
<feature type="coiled-coil region" evidence="7">
    <location>
        <begin position="182"/>
        <end position="213"/>
    </location>
</feature>
<evidence type="ECO:0000259" key="10">
    <source>
        <dbReference type="PROSITE" id="PS50113"/>
    </source>
</evidence>
<dbReference type="GO" id="GO:0071555">
    <property type="term" value="P:cell wall organization"/>
    <property type="evidence" value="ECO:0007669"/>
    <property type="project" value="InterPro"/>
</dbReference>
<dbReference type="SMART" id="SM00086">
    <property type="entry name" value="PAC"/>
    <property type="match status" value="4"/>
</dbReference>
<feature type="transmembrane region" description="Helical" evidence="8">
    <location>
        <begin position="160"/>
        <end position="183"/>
    </location>
</feature>
<dbReference type="Pfam" id="PF00563">
    <property type="entry name" value="EAL"/>
    <property type="match status" value="1"/>
</dbReference>
<dbReference type="CDD" id="cd01949">
    <property type="entry name" value="GGDEF"/>
    <property type="match status" value="1"/>
</dbReference>
<dbReference type="SMART" id="SM00052">
    <property type="entry name" value="EAL"/>
    <property type="match status" value="1"/>
</dbReference>
<keyword evidence="6 8" id="KW-0472">Membrane</keyword>
<feature type="domain" description="GGDEF" evidence="12">
    <location>
        <begin position="736"/>
        <end position="868"/>
    </location>
</feature>
<comment type="cofactor">
    <cofactor evidence="1">
        <name>Mg(2+)</name>
        <dbReference type="ChEBI" id="CHEBI:18420"/>
    </cofactor>
</comment>
<dbReference type="SMART" id="SM00267">
    <property type="entry name" value="GGDEF"/>
    <property type="match status" value="1"/>
</dbReference>
<dbReference type="InterPro" id="IPR001633">
    <property type="entry name" value="EAL_dom"/>
</dbReference>
<dbReference type="PROSITE" id="PS50883">
    <property type="entry name" value="EAL"/>
    <property type="match status" value="1"/>
</dbReference>
<evidence type="ECO:0000313" key="13">
    <source>
        <dbReference type="EMBL" id="QDE30523.1"/>
    </source>
</evidence>
<feature type="transmembrane region" description="Helical" evidence="8">
    <location>
        <begin position="37"/>
        <end position="57"/>
    </location>
</feature>
<dbReference type="PANTHER" id="PTHR44757">
    <property type="entry name" value="DIGUANYLATE CYCLASE DGCP"/>
    <property type="match status" value="1"/>
</dbReference>
<dbReference type="InterPro" id="IPR000160">
    <property type="entry name" value="GGDEF_dom"/>
</dbReference>
<dbReference type="KEGG" id="spol:FH971_05735"/>
<reference evidence="13 14" key="1">
    <citation type="submission" date="2019-06" db="EMBL/GenBank/DDBJ databases">
        <title>The genome of Shewanella sp. SM1901.</title>
        <authorList>
            <person name="Cha Q."/>
        </authorList>
    </citation>
    <scope>NUCLEOTIDE SEQUENCE [LARGE SCALE GENOMIC DNA]</scope>
    <source>
        <strain evidence="13 14">SM1901</strain>
    </source>
</reference>
<dbReference type="InterPro" id="IPR011620">
    <property type="entry name" value="Sig_transdc_His_kinase_LytS_TM"/>
</dbReference>
<dbReference type="InterPro" id="IPR013655">
    <property type="entry name" value="PAS_fold_3"/>
</dbReference>
<dbReference type="SMART" id="SM00091">
    <property type="entry name" value="PAS"/>
    <property type="match status" value="4"/>
</dbReference>
<dbReference type="InterPro" id="IPR000700">
    <property type="entry name" value="PAS-assoc_C"/>
</dbReference>
<proteinExistence type="predicted"/>
<feature type="domain" description="PAC" evidence="10">
    <location>
        <begin position="650"/>
        <end position="704"/>
    </location>
</feature>
<dbReference type="InterPro" id="IPR000014">
    <property type="entry name" value="PAS"/>
</dbReference>
<keyword evidence="5 8" id="KW-1133">Transmembrane helix</keyword>
<dbReference type="SUPFAM" id="SSF141868">
    <property type="entry name" value="EAL domain-like"/>
    <property type="match status" value="1"/>
</dbReference>
<dbReference type="PROSITE" id="PS50112">
    <property type="entry name" value="PAS"/>
    <property type="match status" value="4"/>
</dbReference>
<dbReference type="SUPFAM" id="SSF55785">
    <property type="entry name" value="PYP-like sensor domain (PAS domain)"/>
    <property type="match status" value="4"/>
</dbReference>
<dbReference type="PANTHER" id="PTHR44757:SF2">
    <property type="entry name" value="BIOFILM ARCHITECTURE MAINTENANCE PROTEIN MBAA"/>
    <property type="match status" value="1"/>
</dbReference>
<gene>
    <name evidence="13" type="ORF">FH971_05735</name>
</gene>
<sequence>MDSFFSLMSNAVLLLALVVIYDAITIQKIAPKKYEKVLSGIFIGMIAISVMNAPWVLRLGIHFDTRWVLLSLSGLFFGFIPTLIAAVFAACFRIFLGGVGIYVGVLVIFVSSAIGLGWRYWIQRSNQSLNWQHLLALSIVVELVVLLSLLLMPVADKYDIILNISSTLLTVYICGSVLLGLLLKHHQKRQQLAQELQQHKNLLETERNLLQSIIDGIPDLIFYKSKEGIYLGCNKAFSDALKLNPEDIKHRDDYDLFDRQQAEMFIKADKLVMEQNQPWMDEEWLNTSDGAAYILRTHKTPILNSSGEVQGVVGVSRDLIDEKHIKAQLQRSETTYRNIISTAQDGFVIVSVDGFIIESNQSFAKITGYHLDELLNKHIDHIEVNERYQLSTENIIKAKQAKAIHYTSMYKHKQGQLLHVEVNVSFWDDDNGGMFFCFVKDISERIKVEQRLLFSESKFRQIFEKIPSVSVQGYDKNRNVIFWNQASENLYGYSKEQAVGKRMEDLIIPLSYKNKVVNNVNAWINDGVPMQAEEQSLKRADGTHVPVYSSHTLIYNSDNEAEIYCIDIDLSAQKKAEEHASTLSQAIEQSPISIILTGVDSSIEYVNSAFEKITGYTSNEVIGRPTSMLQSGLTAKSTYRELWGAITQGRTWQGDLQNRKKNGELFWEQTHIAPIFDKAGITKHYLALKQDVTLFKQQEEKILQQAHYDSLTGLPNRLLSLDRLSQMLKDAHRVKNKIAVLFLDLDDFKKVNDTMGHSVGDDLLIQAATRLKSTIRDNDVVGRLGGDEFIIMLNIHEPEEAEIIANKLLKQFYTPFILKSREVVSTISIGIALYPFDSEDPKELLRQADSAMYHSKDRGRNIYHFYTEQMNHDMNRRLKIEEQLRNALKLGELEVYFQPVIEIRTRKIVGAEALLRWKNSILGQVSPDEFIPIAEQTSLIVSIGEYVIENAFSAAQKWQQTYNLQFKIAINVSPKQFRENNFVEVLNIKLEQYQIHPTSVELEITEGVLLSGDDIIETNLRSIHDIGVNIAMDDFGTGYSSLSYLRSYPFDTLKVDKSFVNDITVDPADLELVGAAVAMGHALNLTVVAEGIETEEQYHLLNELNCDYGQGYLFSKPLPQKEFEQLLAEQNFL</sequence>
<comment type="subcellular location">
    <subcellularLocation>
        <location evidence="2">Cell membrane</location>
        <topology evidence="2">Multi-pass membrane protein</topology>
    </subcellularLocation>
</comment>
<dbReference type="Gene3D" id="3.20.20.450">
    <property type="entry name" value="EAL domain"/>
    <property type="match status" value="1"/>
</dbReference>
<feature type="transmembrane region" description="Helical" evidence="8">
    <location>
        <begin position="134"/>
        <end position="154"/>
    </location>
</feature>
<dbReference type="NCBIfam" id="TIGR00229">
    <property type="entry name" value="sensory_box"/>
    <property type="match status" value="4"/>
</dbReference>
<dbReference type="Pfam" id="PF00990">
    <property type="entry name" value="GGDEF"/>
    <property type="match status" value="1"/>
</dbReference>
<dbReference type="InterPro" id="IPR013656">
    <property type="entry name" value="PAS_4"/>
</dbReference>
<evidence type="ECO:0000256" key="2">
    <source>
        <dbReference type="ARBA" id="ARBA00004651"/>
    </source>
</evidence>
<evidence type="ECO:0000313" key="14">
    <source>
        <dbReference type="Proteomes" id="UP000319809"/>
    </source>
</evidence>
<dbReference type="GO" id="GO:0000155">
    <property type="term" value="F:phosphorelay sensor kinase activity"/>
    <property type="evidence" value="ECO:0007669"/>
    <property type="project" value="InterPro"/>
</dbReference>
<evidence type="ECO:0000256" key="5">
    <source>
        <dbReference type="ARBA" id="ARBA00022989"/>
    </source>
</evidence>
<feature type="domain" description="PAS" evidence="9">
    <location>
        <begin position="579"/>
        <end position="624"/>
    </location>
</feature>
<dbReference type="RefSeq" id="WP_140233678.1">
    <property type="nucleotide sequence ID" value="NZ_CP041036.1"/>
</dbReference>
<dbReference type="Pfam" id="PF13426">
    <property type="entry name" value="PAS_9"/>
    <property type="match status" value="2"/>
</dbReference>
<dbReference type="Pfam" id="PF07694">
    <property type="entry name" value="5TM-5TMR_LYT"/>
    <property type="match status" value="1"/>
</dbReference>
<keyword evidence="14" id="KW-1185">Reference proteome</keyword>
<feature type="domain" description="PAS" evidence="9">
    <location>
        <begin position="332"/>
        <end position="377"/>
    </location>
</feature>
<dbReference type="Pfam" id="PF08448">
    <property type="entry name" value="PAS_4"/>
    <property type="match status" value="1"/>
</dbReference>
<dbReference type="Proteomes" id="UP000319809">
    <property type="component" value="Chromosome"/>
</dbReference>
<dbReference type="InterPro" id="IPR052155">
    <property type="entry name" value="Biofilm_reg_signaling"/>
</dbReference>
<evidence type="ECO:0000256" key="8">
    <source>
        <dbReference type="SAM" id="Phobius"/>
    </source>
</evidence>
<dbReference type="InterPro" id="IPR035965">
    <property type="entry name" value="PAS-like_dom_sf"/>
</dbReference>
<feature type="transmembrane region" description="Helical" evidence="8">
    <location>
        <begin position="101"/>
        <end position="122"/>
    </location>
</feature>
<dbReference type="InterPro" id="IPR035919">
    <property type="entry name" value="EAL_sf"/>
</dbReference>
<dbReference type="PROSITE" id="PS50113">
    <property type="entry name" value="PAC"/>
    <property type="match status" value="2"/>
</dbReference>
<keyword evidence="3" id="KW-1003">Cell membrane</keyword>
<dbReference type="PROSITE" id="PS50887">
    <property type="entry name" value="GGDEF"/>
    <property type="match status" value="1"/>
</dbReference>
<evidence type="ECO:0000256" key="3">
    <source>
        <dbReference type="ARBA" id="ARBA00022475"/>
    </source>
</evidence>
<feature type="domain" description="PAS" evidence="9">
    <location>
        <begin position="206"/>
        <end position="276"/>
    </location>
</feature>
<dbReference type="AlphaFoldDB" id="A0A4Y5YD98"/>
<feature type="domain" description="PAC" evidence="10">
    <location>
        <begin position="279"/>
        <end position="331"/>
    </location>
</feature>
<dbReference type="Gene3D" id="3.30.70.270">
    <property type="match status" value="1"/>
</dbReference>
<evidence type="ECO:0000256" key="1">
    <source>
        <dbReference type="ARBA" id="ARBA00001946"/>
    </source>
</evidence>
<accession>A0A4Y5YD98</accession>
<evidence type="ECO:0000259" key="11">
    <source>
        <dbReference type="PROSITE" id="PS50883"/>
    </source>
</evidence>
<dbReference type="CDD" id="cd00130">
    <property type="entry name" value="PAS"/>
    <property type="match status" value="4"/>
</dbReference>
<dbReference type="CDD" id="cd01948">
    <property type="entry name" value="EAL"/>
    <property type="match status" value="1"/>
</dbReference>
<dbReference type="Gene3D" id="3.30.450.20">
    <property type="entry name" value="PAS domain"/>
    <property type="match status" value="4"/>
</dbReference>
<keyword evidence="4 8" id="KW-0812">Transmembrane</keyword>
<evidence type="ECO:0000259" key="12">
    <source>
        <dbReference type="PROSITE" id="PS50887"/>
    </source>
</evidence>